<dbReference type="RefSeq" id="WP_114835384.1">
    <property type="nucleotide sequence ID" value="NZ_LR699118.1"/>
</dbReference>
<dbReference type="PANTHER" id="PTHR35404">
    <property type="entry name" value="TRANSPOSASE OF TN10"/>
    <property type="match status" value="1"/>
</dbReference>
<evidence type="ECO:0000259" key="2">
    <source>
        <dbReference type="Pfam" id="PF01609"/>
    </source>
</evidence>
<accession>A0A370G286</accession>
<dbReference type="InterPro" id="IPR012337">
    <property type="entry name" value="RNaseH-like_sf"/>
</dbReference>
<dbReference type="Proteomes" id="UP000254720">
    <property type="component" value="Unassembled WGS sequence"/>
</dbReference>
<feature type="domain" description="Transposase IS4-like" evidence="2">
    <location>
        <begin position="91"/>
        <end position="326"/>
    </location>
</feature>
<feature type="transmembrane region" description="Helical" evidence="1">
    <location>
        <begin position="318"/>
        <end position="339"/>
    </location>
</feature>
<dbReference type="GO" id="GO:0006313">
    <property type="term" value="P:DNA transposition"/>
    <property type="evidence" value="ECO:0007669"/>
    <property type="project" value="InterPro"/>
</dbReference>
<reference evidence="3 4" key="1">
    <citation type="submission" date="2018-07" db="EMBL/GenBank/DDBJ databases">
        <title>Genomic Encyclopedia of Type Strains, Phase IV (KMG-IV): sequencing the most valuable type-strain genomes for metagenomic binning, comparative biology and taxonomic classification.</title>
        <authorList>
            <person name="Goeker M."/>
        </authorList>
    </citation>
    <scope>NUCLEOTIDE SEQUENCE [LARGE SCALE GENOMIC DNA]</scope>
    <source>
        <strain evidence="3 4">DSM 16500</strain>
    </source>
</reference>
<protein>
    <submittedName>
        <fullName evidence="3">DDE family transposase</fullName>
    </submittedName>
</protein>
<dbReference type="NCBIfam" id="NF033591">
    <property type="entry name" value="transpos_IS4_2"/>
    <property type="match status" value="1"/>
</dbReference>
<keyword evidence="4" id="KW-1185">Reference proteome</keyword>
<evidence type="ECO:0000313" key="4">
    <source>
        <dbReference type="Proteomes" id="UP000254720"/>
    </source>
</evidence>
<dbReference type="GO" id="GO:0003677">
    <property type="term" value="F:DNA binding"/>
    <property type="evidence" value="ECO:0007669"/>
    <property type="project" value="InterPro"/>
</dbReference>
<dbReference type="InterPro" id="IPR047658">
    <property type="entry name" value="IS4-like_transpos"/>
</dbReference>
<keyword evidence="1" id="KW-1133">Transmembrane helix</keyword>
<dbReference type="PANTHER" id="PTHR35404:SF8">
    <property type="entry name" value="TRANSPOSASE OF TN10"/>
    <property type="match status" value="1"/>
</dbReference>
<dbReference type="Gene3D" id="3.90.350.10">
    <property type="entry name" value="Transposase Inhibitor Protein From Tn5, Chain A, domain 1"/>
    <property type="match status" value="1"/>
</dbReference>
<proteinExistence type="predicted"/>
<evidence type="ECO:0000313" key="3">
    <source>
        <dbReference type="EMBL" id="RDI37977.1"/>
    </source>
</evidence>
<gene>
    <name evidence="3" type="ORF">C8D86_1353</name>
</gene>
<dbReference type="OrthoDB" id="6140187at2"/>
<comment type="caution">
    <text evidence="3">The sequence shown here is derived from an EMBL/GenBank/DDBJ whole genome shotgun (WGS) entry which is preliminary data.</text>
</comment>
<dbReference type="EMBL" id="QQAX01000035">
    <property type="protein sequence ID" value="RDI37977.1"/>
    <property type="molecule type" value="Genomic_DNA"/>
</dbReference>
<dbReference type="Pfam" id="PF01609">
    <property type="entry name" value="DDE_Tnp_1"/>
    <property type="match status" value="1"/>
</dbReference>
<dbReference type="InterPro" id="IPR002559">
    <property type="entry name" value="Transposase_11"/>
</dbReference>
<dbReference type="GO" id="GO:0004803">
    <property type="term" value="F:transposase activity"/>
    <property type="evidence" value="ECO:0007669"/>
    <property type="project" value="InterPro"/>
</dbReference>
<evidence type="ECO:0000256" key="1">
    <source>
        <dbReference type="SAM" id="Phobius"/>
    </source>
</evidence>
<dbReference type="AlphaFoldDB" id="A0A370G286"/>
<keyword evidence="1" id="KW-0812">Transmembrane</keyword>
<organism evidence="3 4">
    <name type="scientific">Aquicella lusitana</name>
    <dbReference type="NCBI Taxonomy" id="254246"/>
    <lineage>
        <taxon>Bacteria</taxon>
        <taxon>Pseudomonadati</taxon>
        <taxon>Pseudomonadota</taxon>
        <taxon>Gammaproteobacteria</taxon>
        <taxon>Legionellales</taxon>
        <taxon>Coxiellaceae</taxon>
        <taxon>Aquicella</taxon>
    </lineage>
</organism>
<name>A0A370G286_9COXI</name>
<sequence>MHASKLLHDLLDDACQSIDKRLRKTLFLAAETLISSKQLAIVSLGRSLNCPAKVKHNIKRIDRLFGNEALHANRNAIYHGISKHLLKNNLRPVIIVDWSGLTRCGAYYFLRAAIAINGRTLTLFDQAYPLQEYMKEKTHREFLASLKKLLPENCKPIIITDAGFQNTWFQAVTSLGWDFVGRVRNKTHYCEMNNHLWLPIKTLYDKATHKASYIGKVKLAKSRPVLCHFYLLKQKKKYRVKRNLAGKKAQCSSSKKHENRENEPWLIATSLSPREVKPTDIMVLYKKRMQIEEAFRDLKNSRNGFSLRQCRSFRVARLNIALLIATLATLVLWLFGIAAKKQNLHYSFQTNTEKRSNVLSNIFIGWQALIRGEAQFGKVELKNSLDIVSSSAIWRAGL</sequence>
<dbReference type="SUPFAM" id="SSF53098">
    <property type="entry name" value="Ribonuclease H-like"/>
    <property type="match status" value="1"/>
</dbReference>
<keyword evidence="1" id="KW-0472">Membrane</keyword>